<dbReference type="EMBL" id="MPDP01000289">
    <property type="protein sequence ID" value="KAK1456001.1"/>
    <property type="molecule type" value="Genomic_DNA"/>
</dbReference>
<accession>A0AAI9UGF6</accession>
<comment type="caution">
    <text evidence="1">The sequence shown here is derived from an EMBL/GenBank/DDBJ whole genome shotgun (WGS) entry which is preliminary data.</text>
</comment>
<organism evidence="1 2">
    <name type="scientific">Colletotrichum cuscutae</name>
    <dbReference type="NCBI Taxonomy" id="1209917"/>
    <lineage>
        <taxon>Eukaryota</taxon>
        <taxon>Fungi</taxon>
        <taxon>Dikarya</taxon>
        <taxon>Ascomycota</taxon>
        <taxon>Pezizomycotina</taxon>
        <taxon>Sordariomycetes</taxon>
        <taxon>Hypocreomycetidae</taxon>
        <taxon>Glomerellales</taxon>
        <taxon>Glomerellaceae</taxon>
        <taxon>Colletotrichum</taxon>
        <taxon>Colletotrichum acutatum species complex</taxon>
    </lineage>
</organism>
<gene>
    <name evidence="1" type="ORF">CCUS01_10361</name>
</gene>
<sequence length="177" mass="19561">MRDGESGNNFLQLSFYFITGTVRPEIPFRAYTDNLVFATAGVNDVNNKDAGSTLRLDVDEIRVEEALGRSLELLWKSWLEPLLEVDEDITVDSDEDSNIEPDERSSELDEALVEDTFVVGSKVSSSAVLAVLDDMILEMLEDGPEGLLELILEGVLETDMEDTLLVDSEVLAEVDDG</sequence>
<proteinExistence type="predicted"/>
<dbReference type="Proteomes" id="UP001239213">
    <property type="component" value="Unassembled WGS sequence"/>
</dbReference>
<name>A0AAI9UGF6_9PEZI</name>
<evidence type="ECO:0000313" key="2">
    <source>
        <dbReference type="Proteomes" id="UP001239213"/>
    </source>
</evidence>
<dbReference type="AlphaFoldDB" id="A0AAI9UGF6"/>
<reference evidence="1" key="1">
    <citation type="submission" date="2016-11" db="EMBL/GenBank/DDBJ databases">
        <title>The genome sequence of Colletotrichum cuscutae.</title>
        <authorList>
            <person name="Baroncelli R."/>
        </authorList>
    </citation>
    <scope>NUCLEOTIDE SEQUENCE</scope>
    <source>
        <strain evidence="1">IMI 304802</strain>
    </source>
</reference>
<keyword evidence="2" id="KW-1185">Reference proteome</keyword>
<protein>
    <submittedName>
        <fullName evidence="1">Uncharacterized protein</fullName>
    </submittedName>
</protein>
<evidence type="ECO:0000313" key="1">
    <source>
        <dbReference type="EMBL" id="KAK1456001.1"/>
    </source>
</evidence>